<organism evidence="1">
    <name type="scientific">viral metagenome</name>
    <dbReference type="NCBI Taxonomy" id="1070528"/>
    <lineage>
        <taxon>unclassified sequences</taxon>
        <taxon>metagenomes</taxon>
        <taxon>organismal metagenomes</taxon>
    </lineage>
</organism>
<protein>
    <submittedName>
        <fullName evidence="1">Uncharacterized protein</fullName>
    </submittedName>
</protein>
<proteinExistence type="predicted"/>
<dbReference type="AlphaFoldDB" id="A0A6M3M346"/>
<sequence length="54" mass="6106">MFNIVFKLKDGDLNFKTEVKNLARAAKLLGEENKVEVTVTEEVKPRPVKFKGVS</sequence>
<name>A0A6M3M346_9ZZZZ</name>
<evidence type="ECO:0000313" key="2">
    <source>
        <dbReference type="EMBL" id="QJB01634.1"/>
    </source>
</evidence>
<gene>
    <name evidence="1" type="ORF">MM171A01060_0017</name>
    <name evidence="2" type="ORF">MM171B02234_0007</name>
</gene>
<accession>A0A6M3M346</accession>
<dbReference type="EMBL" id="MT143720">
    <property type="protein sequence ID" value="QJB01634.1"/>
    <property type="molecule type" value="Genomic_DNA"/>
</dbReference>
<evidence type="ECO:0000313" key="1">
    <source>
        <dbReference type="EMBL" id="QJA99421.1"/>
    </source>
</evidence>
<reference evidence="1" key="1">
    <citation type="submission" date="2020-03" db="EMBL/GenBank/DDBJ databases">
        <title>The deep terrestrial virosphere.</title>
        <authorList>
            <person name="Holmfeldt K."/>
            <person name="Nilsson E."/>
            <person name="Simone D."/>
            <person name="Lopez-Fernandez M."/>
            <person name="Wu X."/>
            <person name="de Brujin I."/>
            <person name="Lundin D."/>
            <person name="Andersson A."/>
            <person name="Bertilsson S."/>
            <person name="Dopson M."/>
        </authorList>
    </citation>
    <scope>NUCLEOTIDE SEQUENCE</scope>
    <source>
        <strain evidence="1">MM171A01060</strain>
        <strain evidence="2">MM171B02234</strain>
    </source>
</reference>
<dbReference type="EMBL" id="MT143649">
    <property type="protein sequence ID" value="QJA99421.1"/>
    <property type="molecule type" value="Genomic_DNA"/>
</dbReference>